<dbReference type="Proteomes" id="UP000276215">
    <property type="component" value="Unassembled WGS sequence"/>
</dbReference>
<accession>A0A3N4JAG4</accession>
<evidence type="ECO:0000313" key="2">
    <source>
        <dbReference type="EMBL" id="RPA95216.1"/>
    </source>
</evidence>
<feature type="compositionally biased region" description="Basic and acidic residues" evidence="1">
    <location>
        <begin position="60"/>
        <end position="71"/>
    </location>
</feature>
<dbReference type="EMBL" id="ML120428">
    <property type="protein sequence ID" value="RPA95216.1"/>
    <property type="molecule type" value="Genomic_DNA"/>
</dbReference>
<sequence length="142" mass="15984">MVYKSCYVYNNRPCSCLSKGQPRATYYFYTSTSIDESSANIIESQFDQNSKIKTSEKVIIENQNRDTKDKATSNPAKCIDASEPGDTGGPSDTGEDSDTSDTHHLKRKVKRGKKVKEGKNRKARKNHLNCRGEDKEKGKRVN</sequence>
<gene>
    <name evidence="2" type="ORF">L873DRAFT_1331129</name>
</gene>
<reference evidence="2 3" key="1">
    <citation type="journal article" date="2018" name="Nat. Ecol. Evol.">
        <title>Pezizomycetes genomes reveal the molecular basis of ectomycorrhizal truffle lifestyle.</title>
        <authorList>
            <person name="Murat C."/>
            <person name="Payen T."/>
            <person name="Noel B."/>
            <person name="Kuo A."/>
            <person name="Morin E."/>
            <person name="Chen J."/>
            <person name="Kohler A."/>
            <person name="Krizsan K."/>
            <person name="Balestrini R."/>
            <person name="Da Silva C."/>
            <person name="Montanini B."/>
            <person name="Hainaut M."/>
            <person name="Levati E."/>
            <person name="Barry K.W."/>
            <person name="Belfiori B."/>
            <person name="Cichocki N."/>
            <person name="Clum A."/>
            <person name="Dockter R.B."/>
            <person name="Fauchery L."/>
            <person name="Guy J."/>
            <person name="Iotti M."/>
            <person name="Le Tacon F."/>
            <person name="Lindquist E.A."/>
            <person name="Lipzen A."/>
            <person name="Malagnac F."/>
            <person name="Mello A."/>
            <person name="Molinier V."/>
            <person name="Miyauchi S."/>
            <person name="Poulain J."/>
            <person name="Riccioni C."/>
            <person name="Rubini A."/>
            <person name="Sitrit Y."/>
            <person name="Splivallo R."/>
            <person name="Traeger S."/>
            <person name="Wang M."/>
            <person name="Zifcakova L."/>
            <person name="Wipf D."/>
            <person name="Zambonelli A."/>
            <person name="Paolocci F."/>
            <person name="Nowrousian M."/>
            <person name="Ottonello S."/>
            <person name="Baldrian P."/>
            <person name="Spatafora J.W."/>
            <person name="Henrissat B."/>
            <person name="Nagy L.G."/>
            <person name="Aury J.M."/>
            <person name="Wincker P."/>
            <person name="Grigoriev I.V."/>
            <person name="Bonfante P."/>
            <person name="Martin F.M."/>
        </authorList>
    </citation>
    <scope>NUCLEOTIDE SEQUENCE [LARGE SCALE GENOMIC DNA]</scope>
    <source>
        <strain evidence="2 3">120613-1</strain>
    </source>
</reference>
<evidence type="ECO:0000313" key="3">
    <source>
        <dbReference type="Proteomes" id="UP000276215"/>
    </source>
</evidence>
<name>A0A3N4JAG4_9PEZI</name>
<evidence type="ECO:0000256" key="1">
    <source>
        <dbReference type="SAM" id="MobiDB-lite"/>
    </source>
</evidence>
<protein>
    <submittedName>
        <fullName evidence="2">Uncharacterized protein</fullName>
    </submittedName>
</protein>
<organism evidence="2 3">
    <name type="scientific">Choiromyces venosus 120613-1</name>
    <dbReference type="NCBI Taxonomy" id="1336337"/>
    <lineage>
        <taxon>Eukaryota</taxon>
        <taxon>Fungi</taxon>
        <taxon>Dikarya</taxon>
        <taxon>Ascomycota</taxon>
        <taxon>Pezizomycotina</taxon>
        <taxon>Pezizomycetes</taxon>
        <taxon>Pezizales</taxon>
        <taxon>Tuberaceae</taxon>
        <taxon>Choiromyces</taxon>
    </lineage>
</organism>
<proteinExistence type="predicted"/>
<dbReference type="AlphaFoldDB" id="A0A3N4JAG4"/>
<feature type="region of interest" description="Disordered" evidence="1">
    <location>
        <begin position="60"/>
        <end position="142"/>
    </location>
</feature>
<keyword evidence="3" id="KW-1185">Reference proteome</keyword>
<feature type="compositionally biased region" description="Basic and acidic residues" evidence="1">
    <location>
        <begin position="130"/>
        <end position="142"/>
    </location>
</feature>
<feature type="compositionally biased region" description="Basic residues" evidence="1">
    <location>
        <begin position="104"/>
        <end position="114"/>
    </location>
</feature>